<dbReference type="Pfam" id="PF05649">
    <property type="entry name" value="Peptidase_M13_N"/>
    <property type="match status" value="1"/>
</dbReference>
<dbReference type="InterPro" id="IPR000718">
    <property type="entry name" value="Peptidase_M13"/>
</dbReference>
<dbReference type="InterPro" id="IPR008753">
    <property type="entry name" value="Peptidase_M13_N"/>
</dbReference>
<gene>
    <name evidence="3" type="ORF">E6K72_12630</name>
</gene>
<reference evidence="3 4" key="1">
    <citation type="journal article" date="2019" name="Nat. Microbiol.">
        <title>Mediterranean grassland soil C-N compound turnover is dependent on rainfall and depth, and is mediated by genomically divergent microorganisms.</title>
        <authorList>
            <person name="Diamond S."/>
            <person name="Andeer P.F."/>
            <person name="Li Z."/>
            <person name="Crits-Christoph A."/>
            <person name="Burstein D."/>
            <person name="Anantharaman K."/>
            <person name="Lane K.R."/>
            <person name="Thomas B.C."/>
            <person name="Pan C."/>
            <person name="Northen T.R."/>
            <person name="Banfield J.F."/>
        </authorList>
    </citation>
    <scope>NUCLEOTIDE SEQUENCE [LARGE SCALE GENOMIC DNA]</scope>
    <source>
        <strain evidence="3">WS_2</strain>
    </source>
</reference>
<sequence>MAPGPPSAPRAIGLESPPGRRSKPLAGGCSPMSAHRMTRLVAVGLALSCAGATHAAPPHVVPAHAGPKPSAASVPALSRADMDTTVSPCRDFNRYANGGWIDHATIPPAYAAWGSFTELAEKNQAVLRGILDRAQADTKAAGGSDTGRLGAYWCACLDSAAADRDGAKPIASLLDPIQQLGSTAALAGQVAALHDRGVRALFAFRSAQDPKHSDWQIAHVEQGGIGLPDRDYYLRTDSAAVATRSRYVDHIVKTFALLGDDAQGARAAAEAILALETSLAKASMTNVQRRDPKATYHKVTVDSLKRMCPGFDWSAYLAARGLATLDSVNVAQPDFVSALDGLIRSVPLETWKSELRWSVAGDAAPMLSGAFAEEDFRFQSVLSGTEAMLPR</sequence>
<evidence type="ECO:0000313" key="3">
    <source>
        <dbReference type="EMBL" id="TMQ49010.1"/>
    </source>
</evidence>
<dbReference type="EMBL" id="VBOS01000462">
    <property type="protein sequence ID" value="TMQ49010.1"/>
    <property type="molecule type" value="Genomic_DNA"/>
</dbReference>
<comment type="caution">
    <text evidence="3">The sequence shown here is derived from an EMBL/GenBank/DDBJ whole genome shotgun (WGS) entry which is preliminary data.</text>
</comment>
<dbReference type="AlphaFoldDB" id="A0A538SC96"/>
<dbReference type="CDD" id="cd08662">
    <property type="entry name" value="M13"/>
    <property type="match status" value="1"/>
</dbReference>
<evidence type="ECO:0000256" key="1">
    <source>
        <dbReference type="SAM" id="MobiDB-lite"/>
    </source>
</evidence>
<dbReference type="GO" id="GO:0005886">
    <property type="term" value="C:plasma membrane"/>
    <property type="evidence" value="ECO:0007669"/>
    <property type="project" value="TreeGrafter"/>
</dbReference>
<organism evidence="3 4">
    <name type="scientific">Eiseniibacteriota bacterium</name>
    <dbReference type="NCBI Taxonomy" id="2212470"/>
    <lineage>
        <taxon>Bacteria</taxon>
        <taxon>Candidatus Eiseniibacteriota</taxon>
    </lineage>
</organism>
<dbReference type="PANTHER" id="PTHR11733:SF167">
    <property type="entry name" value="FI17812P1-RELATED"/>
    <property type="match status" value="1"/>
</dbReference>
<name>A0A538SC96_UNCEI</name>
<dbReference type="InterPro" id="IPR024079">
    <property type="entry name" value="MetalloPept_cat_dom_sf"/>
</dbReference>
<dbReference type="InterPro" id="IPR042089">
    <property type="entry name" value="Peptidase_M13_dom_2"/>
</dbReference>
<dbReference type="Proteomes" id="UP000317716">
    <property type="component" value="Unassembled WGS sequence"/>
</dbReference>
<evidence type="ECO:0000259" key="2">
    <source>
        <dbReference type="Pfam" id="PF05649"/>
    </source>
</evidence>
<protein>
    <recommendedName>
        <fullName evidence="2">Peptidase M13 N-terminal domain-containing protein</fullName>
    </recommendedName>
</protein>
<dbReference type="SUPFAM" id="SSF55486">
    <property type="entry name" value="Metalloproteases ('zincins'), catalytic domain"/>
    <property type="match status" value="1"/>
</dbReference>
<dbReference type="GO" id="GO:0004222">
    <property type="term" value="F:metalloendopeptidase activity"/>
    <property type="evidence" value="ECO:0007669"/>
    <property type="project" value="InterPro"/>
</dbReference>
<dbReference type="GO" id="GO:0016485">
    <property type="term" value="P:protein processing"/>
    <property type="evidence" value="ECO:0007669"/>
    <property type="project" value="TreeGrafter"/>
</dbReference>
<dbReference type="PROSITE" id="PS51885">
    <property type="entry name" value="NEPRILYSIN"/>
    <property type="match status" value="1"/>
</dbReference>
<dbReference type="Gene3D" id="3.40.390.10">
    <property type="entry name" value="Collagenase (Catalytic Domain)"/>
    <property type="match status" value="1"/>
</dbReference>
<dbReference type="Gene3D" id="1.10.1380.10">
    <property type="entry name" value="Neutral endopeptidase , domain2"/>
    <property type="match status" value="1"/>
</dbReference>
<evidence type="ECO:0000313" key="4">
    <source>
        <dbReference type="Proteomes" id="UP000317716"/>
    </source>
</evidence>
<feature type="domain" description="Peptidase M13 N-terminal" evidence="2">
    <location>
        <begin position="88"/>
        <end position="391"/>
    </location>
</feature>
<accession>A0A538SC96</accession>
<dbReference type="PANTHER" id="PTHR11733">
    <property type="entry name" value="ZINC METALLOPROTEASE FAMILY M13 NEPRILYSIN-RELATED"/>
    <property type="match status" value="1"/>
</dbReference>
<feature type="region of interest" description="Disordered" evidence="1">
    <location>
        <begin position="1"/>
        <end position="30"/>
    </location>
</feature>
<proteinExistence type="predicted"/>
<feature type="non-terminal residue" evidence="3">
    <location>
        <position position="391"/>
    </location>
</feature>